<protein>
    <submittedName>
        <fullName evidence="2">Uncharacterized protein</fullName>
    </submittedName>
</protein>
<feature type="transmembrane region" description="Helical" evidence="1">
    <location>
        <begin position="6"/>
        <end position="27"/>
    </location>
</feature>
<keyword evidence="1" id="KW-1133">Transmembrane helix</keyword>
<accession>A0AAF0D1J6</accession>
<dbReference type="KEGG" id="oyw:OdinLCB4_005690"/>
<feature type="transmembrane region" description="Helical" evidence="1">
    <location>
        <begin position="111"/>
        <end position="131"/>
    </location>
</feature>
<reference evidence="2" key="2">
    <citation type="journal article" date="2022" name="Nat. Microbiol.">
        <title>A closed Candidatus Odinarchaeum chromosome exposes Asgard archaeal viruses.</title>
        <authorList>
            <person name="Tamarit D."/>
            <person name="Caceres E.F."/>
            <person name="Krupovic M."/>
            <person name="Nijland R."/>
            <person name="Eme L."/>
            <person name="Robinson N.P."/>
            <person name="Ettema T.J.G."/>
        </authorList>
    </citation>
    <scope>NUCLEOTIDE SEQUENCE</scope>
    <source>
        <strain evidence="2">LCB_4</strain>
    </source>
</reference>
<reference evidence="2" key="1">
    <citation type="journal article" date="2017" name="Nature">
        <title>Asgard archaea illuminate the origin of eukaryotic cellular complexity.</title>
        <authorList>
            <person name="Zaremba-Niedzwiedzka K."/>
            <person name="Caceres E.F."/>
            <person name="Saw J.H."/>
            <person name="Backstrom D."/>
            <person name="Juzokaite L."/>
            <person name="Vancaester E."/>
            <person name="Seitz K.W."/>
            <person name="Anantharaman K."/>
            <person name="Starnawski P."/>
            <person name="Kjeldsen K.U."/>
            <person name="Scott M.B."/>
            <person name="Nunoura T."/>
            <person name="Banfield J.F."/>
            <person name="Schramm A."/>
            <person name="Baker B.J."/>
            <person name="Spang A."/>
            <person name="Ettema T.J.G."/>
        </authorList>
    </citation>
    <scope>NUCLEOTIDE SEQUENCE</scope>
    <source>
        <strain evidence="2">LCB_4</strain>
    </source>
</reference>
<dbReference type="Proteomes" id="UP000186851">
    <property type="component" value="Chromosome"/>
</dbReference>
<evidence type="ECO:0000256" key="1">
    <source>
        <dbReference type="SAM" id="Phobius"/>
    </source>
</evidence>
<dbReference type="EMBL" id="CP091871">
    <property type="protein sequence ID" value="WEU39961.1"/>
    <property type="molecule type" value="Genomic_DNA"/>
</dbReference>
<gene>
    <name evidence="2" type="ORF">OdinLCB4_005690</name>
</gene>
<keyword evidence="1" id="KW-0472">Membrane</keyword>
<name>A0AAF0D1J6_ODILC</name>
<feature type="transmembrane region" description="Helical" evidence="1">
    <location>
        <begin position="138"/>
        <end position="157"/>
    </location>
</feature>
<evidence type="ECO:0000313" key="2">
    <source>
        <dbReference type="EMBL" id="WEU39961.1"/>
    </source>
</evidence>
<keyword evidence="1" id="KW-0812">Transmembrane</keyword>
<organism evidence="2 3">
    <name type="scientific">Odinarchaeota yellowstonii (strain LCB_4)</name>
    <dbReference type="NCBI Taxonomy" id="1841599"/>
    <lineage>
        <taxon>Archaea</taxon>
        <taxon>Promethearchaeati</taxon>
        <taxon>Candidatus Odinarchaeota</taxon>
        <taxon>Candidatus Odinarchaeia</taxon>
        <taxon>Candidatus Odinarchaeales</taxon>
        <taxon>Candidatus Odinarchaeaceae</taxon>
        <taxon>Candidatus Odinarchaeum</taxon>
    </lineage>
</organism>
<feature type="transmembrane region" description="Helical" evidence="1">
    <location>
        <begin position="282"/>
        <end position="302"/>
    </location>
</feature>
<evidence type="ECO:0000313" key="3">
    <source>
        <dbReference type="Proteomes" id="UP000186851"/>
    </source>
</evidence>
<dbReference type="AlphaFoldDB" id="A0AAF0D1J6"/>
<feature type="transmembrane region" description="Helical" evidence="1">
    <location>
        <begin position="169"/>
        <end position="189"/>
    </location>
</feature>
<proteinExistence type="predicted"/>
<sequence length="350" mass="39695">MSRVTILFKVLSTILALALISLTIINVKTDVWRVEALPSTLYQTGVLIRYGFSLINYYSTISFINMMSLLTASFNSDLSQALTQLSTSYYNFIWGAQPVTPPSLISVLMSLYYLSFQILLAAVIVSLILFVFRTRLKYVFTIFLGLNSIIVLAALLGNELIGLTPLSGHPLIFITNPIFFLIILSYYYLEVSFTSLRVNELFKENIKLKEEVLKKIIETKTDQANNISDLSSRDKLGKIDVFKLSAFIEKLEVERKDFKELISGASLISDGRKMIGDFIIKSLLRASFIILMVFICVNPFSILSLIGSRALVESVEFITPEITILLLLPLSLFFPMISLIIDYRKRQRKR</sequence>
<feature type="transmembrane region" description="Helical" evidence="1">
    <location>
        <begin position="47"/>
        <end position="70"/>
    </location>
</feature>
<feature type="transmembrane region" description="Helical" evidence="1">
    <location>
        <begin position="322"/>
        <end position="341"/>
    </location>
</feature>